<dbReference type="CDD" id="cd11301">
    <property type="entry name" value="Fut1_Fut2_like"/>
    <property type="match status" value="1"/>
</dbReference>
<comment type="caution">
    <text evidence="3">The sequence shown here is derived from an EMBL/GenBank/DDBJ whole genome shotgun (WGS) entry which is preliminary data.</text>
</comment>
<dbReference type="PANTHER" id="PTHR11927:SF9">
    <property type="entry name" value="L-FUCOSYLTRANSFERASE"/>
    <property type="match status" value="1"/>
</dbReference>
<evidence type="ECO:0000256" key="2">
    <source>
        <dbReference type="ARBA" id="ARBA00022679"/>
    </source>
</evidence>
<dbReference type="Proteomes" id="UP001148313">
    <property type="component" value="Unassembled WGS sequence"/>
</dbReference>
<evidence type="ECO:0000313" key="3">
    <source>
        <dbReference type="EMBL" id="MDA4844247.1"/>
    </source>
</evidence>
<evidence type="ECO:0000313" key="4">
    <source>
        <dbReference type="Proteomes" id="UP001148313"/>
    </source>
</evidence>
<name>A0ABT4VHT5_9HYPH</name>
<protein>
    <submittedName>
        <fullName evidence="3">Alpha-1,2-fucosyltransferase</fullName>
    </submittedName>
</protein>
<dbReference type="RefSeq" id="WP_271087767.1">
    <property type="nucleotide sequence ID" value="NZ_JAPJZH010000001.1"/>
</dbReference>
<keyword evidence="4" id="KW-1185">Reference proteome</keyword>
<reference evidence="3" key="1">
    <citation type="submission" date="2022-11" db="EMBL/GenBank/DDBJ databases">
        <title>Hoeflea poritis sp. nov., isolated from scleractinian coral Porites lutea.</title>
        <authorList>
            <person name="Zhang G."/>
            <person name="Wei Q."/>
            <person name="Cai L."/>
        </authorList>
    </citation>
    <scope>NUCLEOTIDE SEQUENCE</scope>
    <source>
        <strain evidence="3">E7-10</strain>
    </source>
</reference>
<dbReference type="EMBL" id="JAPJZH010000001">
    <property type="protein sequence ID" value="MDA4844247.1"/>
    <property type="molecule type" value="Genomic_DNA"/>
</dbReference>
<gene>
    <name evidence="3" type="ORF">OOZ53_02750</name>
</gene>
<dbReference type="Gene3D" id="3.40.50.11350">
    <property type="match status" value="1"/>
</dbReference>
<accession>A0ABT4VHT5</accession>
<proteinExistence type="predicted"/>
<organism evidence="3 4">
    <name type="scientific">Hoeflea poritis</name>
    <dbReference type="NCBI Taxonomy" id="2993659"/>
    <lineage>
        <taxon>Bacteria</taxon>
        <taxon>Pseudomonadati</taxon>
        <taxon>Pseudomonadota</taxon>
        <taxon>Alphaproteobacteria</taxon>
        <taxon>Hyphomicrobiales</taxon>
        <taxon>Rhizobiaceae</taxon>
        <taxon>Hoeflea</taxon>
    </lineage>
</organism>
<dbReference type="PANTHER" id="PTHR11927">
    <property type="entry name" value="GALACTOSIDE 2-L-FUCOSYLTRANSFERASE"/>
    <property type="match status" value="1"/>
</dbReference>
<dbReference type="Pfam" id="PF01531">
    <property type="entry name" value="Glyco_transf_11"/>
    <property type="match status" value="1"/>
</dbReference>
<sequence>MVITRIFGGLGNQMFQYACGRALALRTGNELVLDERDFFAGPGQEPGLHHLNVVSGKVAAGKLPPSKKQRLRYLVWRALKLPPRIVREQGMAFDPKVIALPGDVFLHGYWQSERYFCDFAQRLRQELSVKTPPDKANTALLRQMGAEPAVSLHIRRGDYVTNPKANALHGTCSLAYYKRAAKLIAERMDENPVFYVFSDEPQWAAANLELPFDIRVVDHNSGDRNFEDMRLMSACRHHIVANSSFSWWGAWLNPSESKIVVAPEKWFADPEKSNPDIIPKSWLTVEN</sequence>
<keyword evidence="2" id="KW-0808">Transferase</keyword>
<keyword evidence="1" id="KW-0328">Glycosyltransferase</keyword>
<dbReference type="InterPro" id="IPR002516">
    <property type="entry name" value="Glyco_trans_11"/>
</dbReference>
<evidence type="ECO:0000256" key="1">
    <source>
        <dbReference type="ARBA" id="ARBA00022676"/>
    </source>
</evidence>